<dbReference type="InterPro" id="IPR000477">
    <property type="entry name" value="RT_dom"/>
</dbReference>
<protein>
    <recommendedName>
        <fullName evidence="2">Reverse transcriptase domain-containing protein</fullName>
    </recommendedName>
</protein>
<sequence>MVFLFFFTGSLPEAVLESTLVLNPKVETPETVTQLRPISLNKVSLKAITKDMTNRLKPVMRKLISSCQSSFIPGRQTTDNIIAVQEILHSFRKKKGKKGGMIFKIDLEKAYDSLRWDFLRDTLKEVGLPSSWINFIMFCEDRMPMHAFPRLSQTEMQCLSDRSRFRTFIKSYFI</sequence>
<feature type="chain" id="PRO_5044010589" description="Reverse transcriptase domain-containing protein" evidence="1">
    <location>
        <begin position="18"/>
        <end position="174"/>
    </location>
</feature>
<dbReference type="Pfam" id="PF00078">
    <property type="entry name" value="RVT_1"/>
    <property type="match status" value="1"/>
</dbReference>
<evidence type="ECO:0000259" key="2">
    <source>
        <dbReference type="Pfam" id="PF00078"/>
    </source>
</evidence>
<proteinExistence type="predicted"/>
<evidence type="ECO:0000313" key="4">
    <source>
        <dbReference type="Proteomes" id="UP001497516"/>
    </source>
</evidence>
<dbReference type="EMBL" id="OZ034822">
    <property type="protein sequence ID" value="CAL1412481.1"/>
    <property type="molecule type" value="Genomic_DNA"/>
</dbReference>
<dbReference type="Proteomes" id="UP001497516">
    <property type="component" value="Chromosome 9"/>
</dbReference>
<organism evidence="3 4">
    <name type="scientific">Linum trigynum</name>
    <dbReference type="NCBI Taxonomy" id="586398"/>
    <lineage>
        <taxon>Eukaryota</taxon>
        <taxon>Viridiplantae</taxon>
        <taxon>Streptophyta</taxon>
        <taxon>Embryophyta</taxon>
        <taxon>Tracheophyta</taxon>
        <taxon>Spermatophyta</taxon>
        <taxon>Magnoliopsida</taxon>
        <taxon>eudicotyledons</taxon>
        <taxon>Gunneridae</taxon>
        <taxon>Pentapetalae</taxon>
        <taxon>rosids</taxon>
        <taxon>fabids</taxon>
        <taxon>Malpighiales</taxon>
        <taxon>Linaceae</taxon>
        <taxon>Linum</taxon>
    </lineage>
</organism>
<gene>
    <name evidence="3" type="ORF">LTRI10_LOCUS51771</name>
</gene>
<dbReference type="AlphaFoldDB" id="A0AAV2GNZ8"/>
<feature type="domain" description="Reverse transcriptase" evidence="2">
    <location>
        <begin position="32"/>
        <end position="142"/>
    </location>
</feature>
<name>A0AAV2GNZ8_9ROSI</name>
<evidence type="ECO:0000256" key="1">
    <source>
        <dbReference type="SAM" id="SignalP"/>
    </source>
</evidence>
<feature type="signal peptide" evidence="1">
    <location>
        <begin position="1"/>
        <end position="17"/>
    </location>
</feature>
<keyword evidence="1" id="KW-0732">Signal</keyword>
<accession>A0AAV2GNZ8</accession>
<dbReference type="PANTHER" id="PTHR19446">
    <property type="entry name" value="REVERSE TRANSCRIPTASES"/>
    <property type="match status" value="1"/>
</dbReference>
<keyword evidence="4" id="KW-1185">Reference proteome</keyword>
<reference evidence="3 4" key="1">
    <citation type="submission" date="2024-04" db="EMBL/GenBank/DDBJ databases">
        <authorList>
            <person name="Fracassetti M."/>
        </authorList>
    </citation>
    <scope>NUCLEOTIDE SEQUENCE [LARGE SCALE GENOMIC DNA]</scope>
</reference>
<evidence type="ECO:0000313" key="3">
    <source>
        <dbReference type="EMBL" id="CAL1412481.1"/>
    </source>
</evidence>